<organism evidence="1 2">
    <name type="scientific">Corynebacterium nasicanis</name>
    <dbReference type="NCBI Taxonomy" id="1448267"/>
    <lineage>
        <taxon>Bacteria</taxon>
        <taxon>Bacillati</taxon>
        <taxon>Actinomycetota</taxon>
        <taxon>Actinomycetes</taxon>
        <taxon>Mycobacteriales</taxon>
        <taxon>Corynebacteriaceae</taxon>
        <taxon>Corynebacterium</taxon>
    </lineage>
</organism>
<gene>
    <name evidence="1" type="ORF">ACFPUZ_01670</name>
</gene>
<reference evidence="2" key="1">
    <citation type="journal article" date="2019" name="Int. J. Syst. Evol. Microbiol.">
        <title>The Global Catalogue of Microorganisms (GCM) 10K type strain sequencing project: providing services to taxonomists for standard genome sequencing and annotation.</title>
        <authorList>
            <consortium name="The Broad Institute Genomics Platform"/>
            <consortium name="The Broad Institute Genome Sequencing Center for Infectious Disease"/>
            <person name="Wu L."/>
            <person name="Ma J."/>
        </authorList>
    </citation>
    <scope>NUCLEOTIDE SEQUENCE [LARGE SCALE GENOMIC DNA]</scope>
    <source>
        <strain evidence="2">CCUG 51943</strain>
    </source>
</reference>
<comment type="caution">
    <text evidence="1">The sequence shown here is derived from an EMBL/GenBank/DDBJ whole genome shotgun (WGS) entry which is preliminary data.</text>
</comment>
<evidence type="ECO:0000313" key="1">
    <source>
        <dbReference type="EMBL" id="MFC6145520.1"/>
    </source>
</evidence>
<dbReference type="EMBL" id="JBHSQE010000001">
    <property type="protein sequence ID" value="MFC6145520.1"/>
    <property type="molecule type" value="Genomic_DNA"/>
</dbReference>
<keyword evidence="2" id="KW-1185">Reference proteome</keyword>
<name>A0ABW1QB70_9CORY</name>
<accession>A0ABW1QB70</accession>
<proteinExistence type="predicted"/>
<dbReference type="RefSeq" id="WP_376999243.1">
    <property type="nucleotide sequence ID" value="NZ_JBHSQE010000001.1"/>
</dbReference>
<evidence type="ECO:0000313" key="2">
    <source>
        <dbReference type="Proteomes" id="UP001596244"/>
    </source>
</evidence>
<protein>
    <submittedName>
        <fullName evidence="1">Uncharacterized protein</fullName>
    </submittedName>
</protein>
<dbReference type="Proteomes" id="UP001596244">
    <property type="component" value="Unassembled WGS sequence"/>
</dbReference>
<sequence>MMKYFSTAWDDGRGYIVRDHEDGRTMELFRGPSVKKNTPARWVPNEAYENRVISDRPGEWYVYDGDNPKYAARVEVLLEAISRRSLEREKEVAERLARREARDQLSGTSF</sequence>